<dbReference type="InterPro" id="IPR010982">
    <property type="entry name" value="Lambda_DNA-bd_dom_sf"/>
</dbReference>
<organism evidence="3 4">
    <name type="scientific">Coprococcus eutactus</name>
    <dbReference type="NCBI Taxonomy" id="33043"/>
    <lineage>
        <taxon>Bacteria</taxon>
        <taxon>Bacillati</taxon>
        <taxon>Bacillota</taxon>
        <taxon>Clostridia</taxon>
        <taxon>Lachnospirales</taxon>
        <taxon>Lachnospiraceae</taxon>
        <taxon>Coprococcus</taxon>
    </lineage>
</organism>
<dbReference type="CDD" id="cd00093">
    <property type="entry name" value="HTH_XRE"/>
    <property type="match status" value="1"/>
</dbReference>
<dbReference type="RefSeq" id="WP_022215971.1">
    <property type="nucleotide sequence ID" value="NZ_BLYL01000014.1"/>
</dbReference>
<keyword evidence="1" id="KW-0238">DNA-binding</keyword>
<dbReference type="PANTHER" id="PTHR46558">
    <property type="entry name" value="TRACRIPTIONAL REGULATORY PROTEIN-RELATED-RELATED"/>
    <property type="match status" value="1"/>
</dbReference>
<dbReference type="AlphaFoldDB" id="A0AAI9NZ02"/>
<gene>
    <name evidence="3" type="ORF">COEU31_21780</name>
</gene>
<evidence type="ECO:0000313" key="4">
    <source>
        <dbReference type="Proteomes" id="UP000660047"/>
    </source>
</evidence>
<protein>
    <recommendedName>
        <fullName evidence="2">HTH cro/C1-type domain-containing protein</fullName>
    </recommendedName>
</protein>
<reference evidence="3" key="1">
    <citation type="submission" date="2020-06" db="EMBL/GenBank/DDBJ databases">
        <title>Characterization of fructooligosaccharide metabolism and fructooligosaccharide-degrading enzymes in human commensal butyrate producers.</title>
        <authorList>
            <person name="Tanno H."/>
            <person name="Fujii T."/>
            <person name="Hirano K."/>
            <person name="Maeno S."/>
            <person name="Tonozuka T."/>
            <person name="Sakamoto M."/>
            <person name="Ohkuma M."/>
            <person name="Tochio T."/>
            <person name="Endo A."/>
        </authorList>
    </citation>
    <scope>NUCLEOTIDE SEQUENCE</scope>
    <source>
        <strain evidence="3">JCM 31265</strain>
    </source>
</reference>
<comment type="caution">
    <text evidence="3">The sequence shown here is derived from an EMBL/GenBank/DDBJ whole genome shotgun (WGS) entry which is preliminary data.</text>
</comment>
<name>A0AAI9NZ02_9FIRM</name>
<dbReference type="PANTHER" id="PTHR46558:SF3">
    <property type="entry name" value="TRANSCRIPTIONAL REGULATOR"/>
    <property type="match status" value="1"/>
</dbReference>
<dbReference type="Gene3D" id="1.10.260.40">
    <property type="entry name" value="lambda repressor-like DNA-binding domains"/>
    <property type="match status" value="1"/>
</dbReference>
<proteinExistence type="predicted"/>
<feature type="domain" description="HTH cro/C1-type" evidence="2">
    <location>
        <begin position="10"/>
        <end position="64"/>
    </location>
</feature>
<dbReference type="EMBL" id="BLYL01000014">
    <property type="protein sequence ID" value="GFO95132.1"/>
    <property type="molecule type" value="Genomic_DNA"/>
</dbReference>
<evidence type="ECO:0000259" key="2">
    <source>
        <dbReference type="PROSITE" id="PS50943"/>
    </source>
</evidence>
<dbReference type="SMART" id="SM00530">
    <property type="entry name" value="HTH_XRE"/>
    <property type="match status" value="1"/>
</dbReference>
<evidence type="ECO:0000256" key="1">
    <source>
        <dbReference type="ARBA" id="ARBA00023125"/>
    </source>
</evidence>
<dbReference type="PROSITE" id="PS50943">
    <property type="entry name" value="HTH_CROC1"/>
    <property type="match status" value="1"/>
</dbReference>
<evidence type="ECO:0000313" key="3">
    <source>
        <dbReference type="EMBL" id="GFO95132.1"/>
    </source>
</evidence>
<accession>A0AAI9NZ02</accession>
<dbReference type="Proteomes" id="UP000660047">
    <property type="component" value="Unassembled WGS sequence"/>
</dbReference>
<dbReference type="SUPFAM" id="SSF47413">
    <property type="entry name" value="lambda repressor-like DNA-binding domains"/>
    <property type="match status" value="1"/>
</dbReference>
<dbReference type="Pfam" id="PF01381">
    <property type="entry name" value="HTH_3"/>
    <property type="match status" value="1"/>
</dbReference>
<dbReference type="InterPro" id="IPR001387">
    <property type="entry name" value="Cro/C1-type_HTH"/>
</dbReference>
<dbReference type="GO" id="GO:0003677">
    <property type="term" value="F:DNA binding"/>
    <property type="evidence" value="ECO:0007669"/>
    <property type="project" value="UniProtKB-KW"/>
</dbReference>
<sequence>MNSVIIGQRIKDARKSMNLTQKELGYLIYADGKYISRLENGGSLPSLKRLVLLSRVLNRTCDYFIWDIDVMEEDVTPREEIVIRDEQERKLLQLWREIC</sequence>